<dbReference type="Pfam" id="PF03551">
    <property type="entry name" value="PadR"/>
    <property type="match status" value="1"/>
</dbReference>
<dbReference type="EMBL" id="CP020880">
    <property type="protein sequence ID" value="ART75209.1"/>
    <property type="molecule type" value="Genomic_DNA"/>
</dbReference>
<dbReference type="Proteomes" id="UP000195573">
    <property type="component" value="Chromosome"/>
</dbReference>
<name>A0ABM6KFJ6_9BACI</name>
<evidence type="ECO:0000313" key="2">
    <source>
        <dbReference type="EMBL" id="ART75209.1"/>
    </source>
</evidence>
<evidence type="ECO:0000259" key="1">
    <source>
        <dbReference type="Pfam" id="PF03551"/>
    </source>
</evidence>
<keyword evidence="3" id="KW-1185">Reference proteome</keyword>
<sequence length="145" mass="16910">MNDPFLNLKKSMKKNVFKDLSFTDERKTRVNEAIQAKRSSSSLHSFSEETILSILKSLQIEAKHGFEISTQLFQKEEQSFLHNEGQLYTLLHFLENKEVLVSMWREDKKYYALTAKGRKYLAADTKKGYAKQPFLLKDLLEEASL</sequence>
<protein>
    <recommendedName>
        <fullName evidence="1">Transcription regulator PadR N-terminal domain-containing protein</fullName>
    </recommendedName>
</protein>
<evidence type="ECO:0000313" key="3">
    <source>
        <dbReference type="Proteomes" id="UP000195573"/>
    </source>
</evidence>
<dbReference type="RefSeq" id="WP_088017140.1">
    <property type="nucleotide sequence ID" value="NZ_CP020880.1"/>
</dbReference>
<dbReference type="InterPro" id="IPR005149">
    <property type="entry name" value="Tscrpt_reg_PadR_N"/>
</dbReference>
<dbReference type="InterPro" id="IPR036390">
    <property type="entry name" value="WH_DNA-bd_sf"/>
</dbReference>
<proteinExistence type="predicted"/>
<gene>
    <name evidence="2" type="ORF">B4U37_03740</name>
</gene>
<feature type="domain" description="Transcription regulator PadR N-terminal" evidence="1">
    <location>
        <begin position="54"/>
        <end position="122"/>
    </location>
</feature>
<reference evidence="2 3" key="1">
    <citation type="submission" date="2017-04" db="EMBL/GenBank/DDBJ databases">
        <title>Complete Genome Sequence of the Bacillus horikoshii 20a strain from Cuatro Cienegas, Coahuila, Mexico.</title>
        <authorList>
            <person name="Zarza E."/>
            <person name="Alcaraz L.D."/>
            <person name="Aguilar-Salinas B."/>
            <person name="Islas A."/>
            <person name="Olmedo-Alvarez G."/>
        </authorList>
    </citation>
    <scope>NUCLEOTIDE SEQUENCE [LARGE SCALE GENOMIC DNA]</scope>
    <source>
        <strain evidence="2 3">20a</strain>
    </source>
</reference>
<dbReference type="SUPFAM" id="SSF46785">
    <property type="entry name" value="Winged helix' DNA-binding domain"/>
    <property type="match status" value="1"/>
</dbReference>
<dbReference type="InterPro" id="IPR036388">
    <property type="entry name" value="WH-like_DNA-bd_sf"/>
</dbReference>
<dbReference type="GeneID" id="96737541"/>
<dbReference type="Gene3D" id="1.10.10.10">
    <property type="entry name" value="Winged helix-like DNA-binding domain superfamily/Winged helix DNA-binding domain"/>
    <property type="match status" value="1"/>
</dbReference>
<dbReference type="NCBIfam" id="NF006931">
    <property type="entry name" value="PRK09416.1"/>
    <property type="match status" value="1"/>
</dbReference>
<dbReference type="PANTHER" id="PTHR43252:SF7">
    <property type="entry name" value="TRANSCRIPTIONAL REGULATOR YQJI"/>
    <property type="match status" value="1"/>
</dbReference>
<dbReference type="PANTHER" id="PTHR43252">
    <property type="entry name" value="TRANSCRIPTIONAL REGULATOR YQJI"/>
    <property type="match status" value="1"/>
</dbReference>
<accession>A0ABM6KFJ6</accession>
<organism evidence="2 3">
    <name type="scientific">Sutcliffiella horikoshii</name>
    <dbReference type="NCBI Taxonomy" id="79883"/>
    <lineage>
        <taxon>Bacteria</taxon>
        <taxon>Bacillati</taxon>
        <taxon>Bacillota</taxon>
        <taxon>Bacilli</taxon>
        <taxon>Bacillales</taxon>
        <taxon>Bacillaceae</taxon>
        <taxon>Sutcliffiella</taxon>
    </lineage>
</organism>